<dbReference type="SUPFAM" id="SSF46785">
    <property type="entry name" value="Winged helix' DNA-binding domain"/>
    <property type="match status" value="1"/>
</dbReference>
<keyword evidence="6" id="KW-1185">Reference proteome</keyword>
<keyword evidence="4" id="KW-0804">Transcription</keyword>
<dbReference type="AlphaFoldDB" id="A0A841FQL2"/>
<proteinExistence type="inferred from homology"/>
<dbReference type="Pfam" id="PF03965">
    <property type="entry name" value="Penicillinase_R"/>
    <property type="match status" value="1"/>
</dbReference>
<protein>
    <submittedName>
        <fullName evidence="5">Putative transcriptional regulator</fullName>
    </submittedName>
</protein>
<evidence type="ECO:0000313" key="6">
    <source>
        <dbReference type="Proteomes" id="UP000548476"/>
    </source>
</evidence>
<dbReference type="GO" id="GO:0003677">
    <property type="term" value="F:DNA binding"/>
    <property type="evidence" value="ECO:0007669"/>
    <property type="project" value="UniProtKB-KW"/>
</dbReference>
<dbReference type="PIRSF" id="PIRSF019455">
    <property type="entry name" value="CopR_AtkY"/>
    <property type="match status" value="1"/>
</dbReference>
<dbReference type="Gene3D" id="1.10.10.10">
    <property type="entry name" value="Winged helix-like DNA-binding domain superfamily/Winged helix DNA-binding domain"/>
    <property type="match status" value="1"/>
</dbReference>
<dbReference type="InterPro" id="IPR036388">
    <property type="entry name" value="WH-like_DNA-bd_sf"/>
</dbReference>
<keyword evidence="3" id="KW-0238">DNA-binding</keyword>
<name>A0A841FQL2_9ACTN</name>
<accession>A0A841FQL2</accession>
<comment type="caution">
    <text evidence="5">The sequence shown here is derived from an EMBL/GenBank/DDBJ whole genome shotgun (WGS) entry which is preliminary data.</text>
</comment>
<dbReference type="InterPro" id="IPR005650">
    <property type="entry name" value="BlaI_family"/>
</dbReference>
<keyword evidence="2" id="KW-0805">Transcription regulation</keyword>
<dbReference type="Proteomes" id="UP000548476">
    <property type="component" value="Unassembled WGS sequence"/>
</dbReference>
<evidence type="ECO:0000256" key="2">
    <source>
        <dbReference type="ARBA" id="ARBA00023015"/>
    </source>
</evidence>
<dbReference type="Gene3D" id="6.10.140.850">
    <property type="match status" value="1"/>
</dbReference>
<organism evidence="5 6">
    <name type="scientific">Phytomonospora endophytica</name>
    <dbReference type="NCBI Taxonomy" id="714109"/>
    <lineage>
        <taxon>Bacteria</taxon>
        <taxon>Bacillati</taxon>
        <taxon>Actinomycetota</taxon>
        <taxon>Actinomycetes</taxon>
        <taxon>Micromonosporales</taxon>
        <taxon>Micromonosporaceae</taxon>
        <taxon>Phytomonospora</taxon>
    </lineage>
</organism>
<evidence type="ECO:0000256" key="4">
    <source>
        <dbReference type="ARBA" id="ARBA00023163"/>
    </source>
</evidence>
<sequence>MARLGELERAVMEVLWTAGRPVTAREVVDALPDRSLAATTVLTVLSRLEHKGFVARDRNGRAHHYRPVAGREEHVAALMREALDTASDRGAALARFAEEVSPTEAAALADALTEAVRRRSDGEP</sequence>
<dbReference type="EMBL" id="JACHGT010000005">
    <property type="protein sequence ID" value="MBB6034849.1"/>
    <property type="molecule type" value="Genomic_DNA"/>
</dbReference>
<evidence type="ECO:0000256" key="1">
    <source>
        <dbReference type="ARBA" id="ARBA00011046"/>
    </source>
</evidence>
<comment type="similarity">
    <text evidence="1">Belongs to the BlaI transcriptional regulatory family.</text>
</comment>
<reference evidence="5 6" key="1">
    <citation type="submission" date="2020-08" db="EMBL/GenBank/DDBJ databases">
        <title>Genomic Encyclopedia of Type Strains, Phase IV (KMG-IV): sequencing the most valuable type-strain genomes for metagenomic binning, comparative biology and taxonomic classification.</title>
        <authorList>
            <person name="Goeker M."/>
        </authorList>
    </citation>
    <scope>NUCLEOTIDE SEQUENCE [LARGE SCALE GENOMIC DNA]</scope>
    <source>
        <strain evidence="5 6">YIM 65646</strain>
    </source>
</reference>
<gene>
    <name evidence="5" type="ORF">HNR73_002703</name>
</gene>
<dbReference type="GO" id="GO:0045892">
    <property type="term" value="P:negative regulation of DNA-templated transcription"/>
    <property type="evidence" value="ECO:0007669"/>
    <property type="project" value="InterPro"/>
</dbReference>
<dbReference type="RefSeq" id="WP_184787707.1">
    <property type="nucleotide sequence ID" value="NZ_BONT01000067.1"/>
</dbReference>
<evidence type="ECO:0000313" key="5">
    <source>
        <dbReference type="EMBL" id="MBB6034849.1"/>
    </source>
</evidence>
<dbReference type="InterPro" id="IPR036390">
    <property type="entry name" value="WH_DNA-bd_sf"/>
</dbReference>
<evidence type="ECO:0000256" key="3">
    <source>
        <dbReference type="ARBA" id="ARBA00023125"/>
    </source>
</evidence>